<reference evidence="2 3" key="1">
    <citation type="submission" date="2016-04" db="EMBL/GenBank/DDBJ databases">
        <title>Complete genome seqeunce of Leptospira alstonii serovar Room22.</title>
        <authorList>
            <person name="Nally J.E."/>
            <person name="Bayles D.O."/>
            <person name="Hurley D."/>
            <person name="Fanning S."/>
            <person name="McMahon B.J."/>
            <person name="Arent Z."/>
        </authorList>
    </citation>
    <scope>NUCLEOTIDE SEQUENCE [LARGE SCALE GENOMIC DNA]</scope>
    <source>
        <strain evidence="2 3">GWTS #1</strain>
    </source>
</reference>
<dbReference type="AlphaFoldDB" id="A0A1D7UZN0"/>
<evidence type="ECO:0000313" key="3">
    <source>
        <dbReference type="Proteomes" id="UP000094197"/>
    </source>
</evidence>
<keyword evidence="3" id="KW-1185">Reference proteome</keyword>
<keyword evidence="1" id="KW-1133">Transmembrane helix</keyword>
<dbReference type="KEGG" id="laj:A0128_14955"/>
<feature type="transmembrane region" description="Helical" evidence="1">
    <location>
        <begin position="31"/>
        <end position="51"/>
    </location>
</feature>
<proteinExistence type="predicted"/>
<feature type="transmembrane region" description="Helical" evidence="1">
    <location>
        <begin position="57"/>
        <end position="76"/>
    </location>
</feature>
<keyword evidence="1" id="KW-0472">Membrane</keyword>
<keyword evidence="1" id="KW-0812">Transmembrane</keyword>
<protein>
    <submittedName>
        <fullName evidence="2">Uncharacterized protein</fullName>
    </submittedName>
</protein>
<accession>A0A1D7UZN0</accession>
<dbReference type="EMBL" id="CP015217">
    <property type="protein sequence ID" value="AOP35031.1"/>
    <property type="molecule type" value="Genomic_DNA"/>
</dbReference>
<sequence length="99" mass="11419">MFFLSECDSLCINSWGINRLQVILGPLNKDMVAFLSTLSISLTSLTVIFSFQVERVFIFFLEKVNIFLIILFSHSLKFGSQKSKIRSSHKLLVLRKNFL</sequence>
<name>A0A1D7UZN0_9LEPT</name>
<evidence type="ECO:0000256" key="1">
    <source>
        <dbReference type="SAM" id="Phobius"/>
    </source>
</evidence>
<gene>
    <name evidence="2" type="ORF">A0128_14955</name>
</gene>
<organism evidence="2 3">
    <name type="scientific">Leptospira tipperaryensis</name>
    <dbReference type="NCBI Taxonomy" id="2564040"/>
    <lineage>
        <taxon>Bacteria</taxon>
        <taxon>Pseudomonadati</taxon>
        <taxon>Spirochaetota</taxon>
        <taxon>Spirochaetia</taxon>
        <taxon>Leptospirales</taxon>
        <taxon>Leptospiraceae</taxon>
        <taxon>Leptospira</taxon>
    </lineage>
</organism>
<evidence type="ECO:0000313" key="2">
    <source>
        <dbReference type="EMBL" id="AOP35031.1"/>
    </source>
</evidence>
<dbReference type="Proteomes" id="UP000094197">
    <property type="component" value="Chromosome 1"/>
</dbReference>